<evidence type="ECO:0000313" key="2">
    <source>
        <dbReference type="Proteomes" id="UP000271889"/>
    </source>
</evidence>
<dbReference type="InterPro" id="IPR021109">
    <property type="entry name" value="Peptidase_aspartic_dom_sf"/>
</dbReference>
<protein>
    <submittedName>
        <fullName evidence="1">Uncharacterized protein</fullName>
    </submittedName>
</protein>
<proteinExistence type="predicted"/>
<dbReference type="Gene3D" id="2.40.70.10">
    <property type="entry name" value="Acid Proteases"/>
    <property type="match status" value="1"/>
</dbReference>
<dbReference type="AlphaFoldDB" id="A0A3P7MEB5"/>
<dbReference type="EMBL" id="UYRV01112841">
    <property type="protein sequence ID" value="VDN27814.1"/>
    <property type="molecule type" value="Genomic_DNA"/>
</dbReference>
<dbReference type="OrthoDB" id="771136at2759"/>
<gene>
    <name evidence="1" type="ORF">CGOC_LOCUS10770</name>
</gene>
<organism evidence="1 2">
    <name type="scientific">Cylicostephanus goldi</name>
    <name type="common">Nematode worm</name>
    <dbReference type="NCBI Taxonomy" id="71465"/>
    <lineage>
        <taxon>Eukaryota</taxon>
        <taxon>Metazoa</taxon>
        <taxon>Ecdysozoa</taxon>
        <taxon>Nematoda</taxon>
        <taxon>Chromadorea</taxon>
        <taxon>Rhabditida</taxon>
        <taxon>Rhabditina</taxon>
        <taxon>Rhabditomorpha</taxon>
        <taxon>Strongyloidea</taxon>
        <taxon>Strongylidae</taxon>
        <taxon>Cylicostephanus</taxon>
    </lineage>
</organism>
<sequence length="83" mass="9059">MGKFNYTQQVSMLPDTIPFISVPKTVADQIASNVGAKLVNGSYEIGCHVTIPNLEFSTEKAKYSISSDLLVVKVTTSMFPCQK</sequence>
<dbReference type="Proteomes" id="UP000271889">
    <property type="component" value="Unassembled WGS sequence"/>
</dbReference>
<accession>A0A3P7MEB5</accession>
<evidence type="ECO:0000313" key="1">
    <source>
        <dbReference type="EMBL" id="VDN27814.1"/>
    </source>
</evidence>
<name>A0A3P7MEB5_CYLGO</name>
<reference evidence="1 2" key="1">
    <citation type="submission" date="2018-11" db="EMBL/GenBank/DDBJ databases">
        <authorList>
            <consortium name="Pathogen Informatics"/>
        </authorList>
    </citation>
    <scope>NUCLEOTIDE SEQUENCE [LARGE SCALE GENOMIC DNA]</scope>
</reference>
<keyword evidence="2" id="KW-1185">Reference proteome</keyword>